<keyword evidence="2" id="KW-0472">Membrane</keyword>
<feature type="region of interest" description="Disordered" evidence="1">
    <location>
        <begin position="315"/>
        <end position="348"/>
    </location>
</feature>
<feature type="transmembrane region" description="Helical" evidence="2">
    <location>
        <begin position="215"/>
        <end position="240"/>
    </location>
</feature>
<keyword evidence="2" id="KW-0812">Transmembrane</keyword>
<feature type="transmembrane region" description="Helical" evidence="2">
    <location>
        <begin position="252"/>
        <end position="274"/>
    </location>
</feature>
<feature type="chain" id="PRO_5045992726" evidence="3">
    <location>
        <begin position="25"/>
        <end position="348"/>
    </location>
</feature>
<name>A0ABS4T639_9MICC</name>
<keyword evidence="3" id="KW-0732">Signal</keyword>
<organism evidence="4 5">
    <name type="scientific">Nesterenkonia lacusekhoensis</name>
    <dbReference type="NCBI Taxonomy" id="150832"/>
    <lineage>
        <taxon>Bacteria</taxon>
        <taxon>Bacillati</taxon>
        <taxon>Actinomycetota</taxon>
        <taxon>Actinomycetes</taxon>
        <taxon>Micrococcales</taxon>
        <taxon>Micrococcaceae</taxon>
        <taxon>Nesterenkonia</taxon>
    </lineage>
</organism>
<evidence type="ECO:0000313" key="5">
    <source>
        <dbReference type="Proteomes" id="UP001519331"/>
    </source>
</evidence>
<keyword evidence="5" id="KW-1185">Reference proteome</keyword>
<evidence type="ECO:0000256" key="1">
    <source>
        <dbReference type="SAM" id="MobiDB-lite"/>
    </source>
</evidence>
<proteinExistence type="predicted"/>
<evidence type="ECO:0000256" key="2">
    <source>
        <dbReference type="SAM" id="Phobius"/>
    </source>
</evidence>
<feature type="transmembrane region" description="Helical" evidence="2">
    <location>
        <begin position="167"/>
        <end position="189"/>
    </location>
</feature>
<protein>
    <submittedName>
        <fullName evidence="4">Uncharacterized protein</fullName>
    </submittedName>
</protein>
<evidence type="ECO:0000313" key="4">
    <source>
        <dbReference type="EMBL" id="MBP2319373.1"/>
    </source>
</evidence>
<comment type="caution">
    <text evidence="4">The sequence shown here is derived from an EMBL/GenBank/DDBJ whole genome shotgun (WGS) entry which is preliminary data.</text>
</comment>
<feature type="signal peptide" evidence="3">
    <location>
        <begin position="1"/>
        <end position="24"/>
    </location>
</feature>
<dbReference type="EMBL" id="JAGINX010000001">
    <property type="protein sequence ID" value="MBP2319373.1"/>
    <property type="molecule type" value="Genomic_DNA"/>
</dbReference>
<sequence>MSFILWSFIALAIILSAASSPSPAEQKTGLPLPSALHRPVSRRLRAQARTTQIGGLLGLAVGAAVLLLSELADQHGGLVVLAALLGMACGGTATTLLGRKGRLPDGPRVARLQATEKSDYVPEGLLWAARVGPPLAVAAVLLAWTALNYAPFEVPAAGLWWDWMTTAGVSVPTLALCWFAVELTAAAVLRRPQHAGSELELAWDDCCRSEALRHLYALPVALSGLTCLLAVTPVGLVATAPEVREDAMDETLLVGSGMFLVTLLLVGIFLVPLLKEFGRGTHRHVLRRLWAGTDFTDGGVEAGLGDSATAASELALPGTVESGAAEPRGTDSDGGAPPAEPRHRRDSA</sequence>
<evidence type="ECO:0000256" key="3">
    <source>
        <dbReference type="SAM" id="SignalP"/>
    </source>
</evidence>
<feature type="transmembrane region" description="Helical" evidence="2">
    <location>
        <begin position="76"/>
        <end position="98"/>
    </location>
</feature>
<gene>
    <name evidence="4" type="ORF">JOF45_002392</name>
</gene>
<accession>A0ABS4T639</accession>
<reference evidence="4 5" key="1">
    <citation type="submission" date="2021-03" db="EMBL/GenBank/DDBJ databases">
        <title>Sequencing the genomes of 1000 actinobacteria strains.</title>
        <authorList>
            <person name="Klenk H.-P."/>
        </authorList>
    </citation>
    <scope>NUCLEOTIDE SEQUENCE [LARGE SCALE GENOMIC DNA]</scope>
    <source>
        <strain evidence="4 5">DSM 12544</strain>
    </source>
</reference>
<keyword evidence="2" id="KW-1133">Transmembrane helix</keyword>
<feature type="transmembrane region" description="Helical" evidence="2">
    <location>
        <begin position="127"/>
        <end position="147"/>
    </location>
</feature>
<dbReference type="Proteomes" id="UP001519331">
    <property type="component" value="Unassembled WGS sequence"/>
</dbReference>
<dbReference type="RefSeq" id="WP_210050555.1">
    <property type="nucleotide sequence ID" value="NZ_JAGINX010000001.1"/>
</dbReference>